<evidence type="ECO:0008006" key="3">
    <source>
        <dbReference type="Google" id="ProtNLM"/>
    </source>
</evidence>
<dbReference type="HOGENOM" id="CLU_047422_0_0_1"/>
<dbReference type="AlphaFoldDB" id="A0A014PNY6"/>
<dbReference type="PANTHER" id="PTHR43845">
    <property type="entry name" value="BLR5969 PROTEIN"/>
    <property type="match status" value="1"/>
</dbReference>
<dbReference type="EMBL" id="JELW01000020">
    <property type="protein sequence ID" value="EXU99228.1"/>
    <property type="molecule type" value="Genomic_DNA"/>
</dbReference>
<protein>
    <recommendedName>
        <fullName evidence="3">AMP-dependent synthetase/ligase</fullName>
    </recommendedName>
</protein>
<dbReference type="PANTHER" id="PTHR43845:SF1">
    <property type="entry name" value="BLR5969 PROTEIN"/>
    <property type="match status" value="1"/>
</dbReference>
<dbReference type="SUPFAM" id="SSF56801">
    <property type="entry name" value="Acetyl-CoA synthetase-like"/>
    <property type="match status" value="1"/>
</dbReference>
<gene>
    <name evidence="1" type="ORF">X797_007656</name>
</gene>
<dbReference type="Proteomes" id="UP000030151">
    <property type="component" value="Unassembled WGS sequence"/>
</dbReference>
<reference evidence="1 2" key="1">
    <citation type="submission" date="2014-02" db="EMBL/GenBank/DDBJ databases">
        <title>The genome sequence of the entomopathogenic fungus Metarhizium robertsii ARSEF 2575.</title>
        <authorList>
            <person name="Giuliano Garisto Donzelli B."/>
            <person name="Roe B.A."/>
            <person name="Macmil S.L."/>
            <person name="Krasnoff S.B."/>
            <person name="Gibson D.M."/>
        </authorList>
    </citation>
    <scope>NUCLEOTIDE SEQUENCE [LARGE SCALE GENOMIC DNA]</scope>
    <source>
        <strain evidence="1 2">ARSEF 2575</strain>
    </source>
</reference>
<comment type="caution">
    <text evidence="1">The sequence shown here is derived from an EMBL/GenBank/DDBJ whole genome shotgun (WGS) entry which is preliminary data.</text>
</comment>
<evidence type="ECO:0000313" key="2">
    <source>
        <dbReference type="Proteomes" id="UP000030151"/>
    </source>
</evidence>
<dbReference type="eggNOG" id="ENOG502S242">
    <property type="taxonomic scope" value="Eukaryota"/>
</dbReference>
<evidence type="ECO:0000313" key="1">
    <source>
        <dbReference type="EMBL" id="EXU99228.1"/>
    </source>
</evidence>
<proteinExistence type="predicted"/>
<dbReference type="Gene3D" id="3.40.50.12780">
    <property type="entry name" value="N-terminal domain of ligase-like"/>
    <property type="match status" value="1"/>
</dbReference>
<dbReference type="InterPro" id="IPR042099">
    <property type="entry name" value="ANL_N_sf"/>
</dbReference>
<dbReference type="OrthoDB" id="10047078at2759"/>
<organism evidence="1 2">
    <name type="scientific">Metarhizium robertsii</name>
    <dbReference type="NCBI Taxonomy" id="568076"/>
    <lineage>
        <taxon>Eukaryota</taxon>
        <taxon>Fungi</taxon>
        <taxon>Dikarya</taxon>
        <taxon>Ascomycota</taxon>
        <taxon>Pezizomycotina</taxon>
        <taxon>Sordariomycetes</taxon>
        <taxon>Hypocreomycetidae</taxon>
        <taxon>Hypocreales</taxon>
        <taxon>Clavicipitaceae</taxon>
        <taxon>Metarhizium</taxon>
    </lineage>
</organism>
<name>A0A014PNY6_9HYPO</name>
<sequence>MAPENYTLSDVLAVAKSHPFYDQDVQYPPDSETIQKLREQPREQPESDSLKLQPLLRKKDLYTTIERLVNDPSPQNTYRHSVYASITGGGFGSKPLFFATDVHENRRHRAQFGELLRATGVVKHGDWILTTHCAGELYRYSRRPVELSARYADQQTRSLDLMLEILENAGASVLSAGNHMPPEEVIHLLIKYHINVLTGDSSQVAQLIHRISGLAPESRALLRLDKIIYTSEVLTAAQRAHIKTVLGNHVKICSVMGSAEAGPWALSNPELTGQEAHTSQADFIFDTRAMLLEVLSPSSQQGEGGSDPAPVPEGHEGIVVQTSLSRLRNPLVRYDTGDIGSLHPLPAQARGLVPEEYWPFLRVLRFQGRDRRFSFDWDGEYLDFVDLTALLNDEACGVLQWQVILDKLEPSLESSLEIRLLRCPPNVDLLPEQELAERIRTFVHAYSANEHRFRLVFVDGLDGFERSSTGRKVIKFIDRYN</sequence>
<accession>A0A014PNY6</accession>